<feature type="region of interest" description="Disordered" evidence="1">
    <location>
        <begin position="37"/>
        <end position="61"/>
    </location>
</feature>
<feature type="compositionally biased region" description="Polar residues" evidence="1">
    <location>
        <begin position="105"/>
        <end position="114"/>
    </location>
</feature>
<dbReference type="Proteomes" id="UP000308549">
    <property type="component" value="Unassembled WGS sequence"/>
</dbReference>
<feature type="domain" description="Bacteriophage T5 Orf172 DNA-binding" evidence="2">
    <location>
        <begin position="318"/>
        <end position="446"/>
    </location>
</feature>
<protein>
    <recommendedName>
        <fullName evidence="2">Bacteriophage T5 Orf172 DNA-binding domain-containing protein</fullName>
    </recommendedName>
</protein>
<dbReference type="SMART" id="SM00974">
    <property type="entry name" value="T5orf172"/>
    <property type="match status" value="1"/>
</dbReference>
<dbReference type="PANTHER" id="PTHR28094">
    <property type="entry name" value="MEIOTICALLY UP-REGULATED GENE 113 PROTEIN"/>
    <property type="match status" value="1"/>
</dbReference>
<reference evidence="3 4" key="1">
    <citation type="submission" date="2017-03" db="EMBL/GenBank/DDBJ databases">
        <title>Genomes of endolithic fungi from Antarctica.</title>
        <authorList>
            <person name="Coleine C."/>
            <person name="Masonjones S."/>
            <person name="Stajich J.E."/>
        </authorList>
    </citation>
    <scope>NUCLEOTIDE SEQUENCE [LARGE SCALE GENOMIC DNA]</scope>
    <source>
        <strain evidence="3 4">CCFEE 6315</strain>
    </source>
</reference>
<feature type="region of interest" description="Disordered" evidence="1">
    <location>
        <begin position="174"/>
        <end position="202"/>
    </location>
</feature>
<keyword evidence="4" id="KW-1185">Reference proteome</keyword>
<sequence>MHMLLECELGRNSGVVAIVKEDGKVQEADFYCWQHKDQAQQRVADSDNGGDAGRTKRKSTELFAIRERSSVDTLVQRLGIESRPEQHQNRPKREKAPTSHRKTNTQDFQSSRMQGQARRTEKYGFEQPARTRSGAKRAGFWASMCCVKSGGDEDDYVEIVRHRQRVDGHSEQAYGTIPVHTSPGVGPKRSSAPKPRSASIPASSCRIVSTELPMRPAAHRKSSSNARTNHLLALLPAHLSPSTTSTLLAELVKPISRADEEGYIYIFWLTHQSKDSPTESTARSLLSPETAGRPRHGRRISDVMTDFSFDGSEPETHGKKTIMLKIGRANNVTRRMHEWQRQCGYALNLVRWYPYMASSATLLPQCSPSRDAPVYPDLSRPPSRRESGVVKKVPFVKRVERLIHLELHEQQVKRQCAACGKEHREWFEVEASHKGVKAVDECVKRWVGWAEAEQSKA</sequence>
<accession>A0A4U0U988</accession>
<feature type="region of interest" description="Disordered" evidence="1">
    <location>
        <begin position="75"/>
        <end position="134"/>
    </location>
</feature>
<name>A0A4U0U988_9PEZI</name>
<dbReference type="InterPro" id="IPR053006">
    <property type="entry name" value="Meiosis_regulatory"/>
</dbReference>
<evidence type="ECO:0000259" key="2">
    <source>
        <dbReference type="SMART" id="SM00974"/>
    </source>
</evidence>
<dbReference type="EMBL" id="NAJL01000009">
    <property type="protein sequence ID" value="TKA31016.1"/>
    <property type="molecule type" value="Genomic_DNA"/>
</dbReference>
<evidence type="ECO:0000256" key="1">
    <source>
        <dbReference type="SAM" id="MobiDB-lite"/>
    </source>
</evidence>
<evidence type="ECO:0000313" key="3">
    <source>
        <dbReference type="EMBL" id="TKA31016.1"/>
    </source>
</evidence>
<evidence type="ECO:0000313" key="4">
    <source>
        <dbReference type="Proteomes" id="UP000308549"/>
    </source>
</evidence>
<comment type="caution">
    <text evidence="3">The sequence shown here is derived from an EMBL/GenBank/DDBJ whole genome shotgun (WGS) entry which is preliminary data.</text>
</comment>
<feature type="region of interest" description="Disordered" evidence="1">
    <location>
        <begin position="276"/>
        <end position="296"/>
    </location>
</feature>
<organism evidence="3 4">
    <name type="scientific">Salinomyces thailandicus</name>
    <dbReference type="NCBI Taxonomy" id="706561"/>
    <lineage>
        <taxon>Eukaryota</taxon>
        <taxon>Fungi</taxon>
        <taxon>Dikarya</taxon>
        <taxon>Ascomycota</taxon>
        <taxon>Pezizomycotina</taxon>
        <taxon>Dothideomycetes</taxon>
        <taxon>Dothideomycetidae</taxon>
        <taxon>Mycosphaerellales</taxon>
        <taxon>Teratosphaeriaceae</taxon>
        <taxon>Salinomyces</taxon>
    </lineage>
</organism>
<gene>
    <name evidence="3" type="ORF">B0A50_01984</name>
</gene>
<dbReference type="OrthoDB" id="2417614at2759"/>
<dbReference type="AlphaFoldDB" id="A0A4U0U988"/>
<feature type="compositionally biased region" description="Basic residues" evidence="1">
    <location>
        <begin position="89"/>
        <end position="103"/>
    </location>
</feature>
<dbReference type="InterPro" id="IPR018306">
    <property type="entry name" value="Phage_T5_Orf172_DNA-bd"/>
</dbReference>
<dbReference type="PANTHER" id="PTHR28094:SF2">
    <property type="entry name" value="BACTERIOPHAGE T5 ORF172 DNA-BINDING DOMAIN-CONTAINING PROTEIN"/>
    <property type="match status" value="1"/>
</dbReference>
<dbReference type="Pfam" id="PF10544">
    <property type="entry name" value="T5orf172"/>
    <property type="match status" value="1"/>
</dbReference>
<proteinExistence type="predicted"/>